<evidence type="ECO:0000256" key="1">
    <source>
        <dbReference type="SAM" id="Phobius"/>
    </source>
</evidence>
<feature type="transmembrane region" description="Helical" evidence="1">
    <location>
        <begin position="55"/>
        <end position="80"/>
    </location>
</feature>
<accession>N9FJQ9</accession>
<feature type="transmembrane region" description="Helical" evidence="1">
    <location>
        <begin position="198"/>
        <end position="224"/>
    </location>
</feature>
<dbReference type="HOGENOM" id="CLU_081621_0_0_6"/>
<evidence type="ECO:0000313" key="3">
    <source>
        <dbReference type="Proteomes" id="UP000018417"/>
    </source>
</evidence>
<dbReference type="PATRIC" id="fig|1217649.3.peg.1834"/>
<keyword evidence="1" id="KW-1133">Transmembrane helix</keyword>
<feature type="transmembrane region" description="Helical" evidence="1">
    <location>
        <begin position="92"/>
        <end position="116"/>
    </location>
</feature>
<feature type="transmembrane region" description="Helical" evidence="1">
    <location>
        <begin position="12"/>
        <end position="35"/>
    </location>
</feature>
<feature type="transmembrane region" description="Helical" evidence="1">
    <location>
        <begin position="136"/>
        <end position="160"/>
    </location>
</feature>
<name>N9FJQ9_9GAMM</name>
<dbReference type="EMBL" id="APQK01000012">
    <property type="protein sequence ID" value="ENW05166.1"/>
    <property type="molecule type" value="Genomic_DNA"/>
</dbReference>
<dbReference type="Proteomes" id="UP000018417">
    <property type="component" value="Unassembled WGS sequence"/>
</dbReference>
<dbReference type="OrthoDB" id="7066463at2"/>
<organism evidence="2 3">
    <name type="scientific">Acinetobacter beijerinckii ANC 3835</name>
    <dbReference type="NCBI Taxonomy" id="1217649"/>
    <lineage>
        <taxon>Bacteria</taxon>
        <taxon>Pseudomonadati</taxon>
        <taxon>Pseudomonadota</taxon>
        <taxon>Gammaproteobacteria</taxon>
        <taxon>Moraxellales</taxon>
        <taxon>Moraxellaceae</taxon>
        <taxon>Acinetobacter</taxon>
    </lineage>
</organism>
<protein>
    <recommendedName>
        <fullName evidence="4">DUF4386 domain-containing protein</fullName>
    </recommendedName>
</protein>
<proteinExistence type="predicted"/>
<dbReference type="RefSeq" id="WP_005054250.1">
    <property type="nucleotide sequence ID" value="NZ_KB849759.1"/>
</dbReference>
<dbReference type="AlphaFoldDB" id="N9FJQ9"/>
<evidence type="ECO:0008006" key="4">
    <source>
        <dbReference type="Google" id="ProtNLM"/>
    </source>
</evidence>
<gene>
    <name evidence="2" type="ORF">F934_01898</name>
</gene>
<reference evidence="2 3" key="1">
    <citation type="submission" date="2013-02" db="EMBL/GenBank/DDBJ databases">
        <title>The Genome Sequence of Acinetobacter beijerinckii ANC 3835.</title>
        <authorList>
            <consortium name="The Broad Institute Genome Sequencing Platform"/>
            <consortium name="The Broad Institute Genome Sequencing Center for Infectious Disease"/>
            <person name="Cerqueira G."/>
            <person name="Feldgarden M."/>
            <person name="Courvalin P."/>
            <person name="Perichon B."/>
            <person name="Grillot-Courvalin C."/>
            <person name="Clermont D."/>
            <person name="Rocha E."/>
            <person name="Yoon E.-J."/>
            <person name="Nemec A."/>
            <person name="Walker B."/>
            <person name="Young S.K."/>
            <person name="Zeng Q."/>
            <person name="Gargeya S."/>
            <person name="Fitzgerald M."/>
            <person name="Haas B."/>
            <person name="Abouelleil A."/>
            <person name="Alvarado L."/>
            <person name="Arachchi H.M."/>
            <person name="Berlin A.M."/>
            <person name="Chapman S.B."/>
            <person name="Dewar J."/>
            <person name="Goldberg J."/>
            <person name="Griggs A."/>
            <person name="Gujja S."/>
            <person name="Hansen M."/>
            <person name="Howarth C."/>
            <person name="Imamovic A."/>
            <person name="Larimer J."/>
            <person name="McCowan C."/>
            <person name="Murphy C."/>
            <person name="Neiman D."/>
            <person name="Pearson M."/>
            <person name="Priest M."/>
            <person name="Roberts A."/>
            <person name="Saif S."/>
            <person name="Shea T."/>
            <person name="Sisk P."/>
            <person name="Sykes S."/>
            <person name="Wortman J."/>
            <person name="Nusbaum C."/>
            <person name="Birren B."/>
        </authorList>
    </citation>
    <scope>NUCLEOTIDE SEQUENCE [LARGE SCALE GENOMIC DNA]</scope>
    <source>
        <strain evidence="2 3">ANC 3835</strain>
    </source>
</reference>
<keyword evidence="1" id="KW-0472">Membrane</keyword>
<keyword evidence="1" id="KW-0812">Transmembrane</keyword>
<sequence length="231" mass="26161">MQSNNKTLEYIGAWSGLAYLMLFGVGWLILAQFFPPISPAASPKQVANIFVERRIPLMFASVAMMVSTILLFPCLALMILVSQKIEKKVGMLTVMMALTSVTYLVMNFYVPLTWSAAAFRADRAPELIQLMSDLGYLQFMGGIPMFVMIWVFCAYGALVLSPRENPIIPRWFGYLSLWTAILYIPELLIYFFKVGPFAWNGIIGFWIPAILFIVFFLATPFVLVPAVKRHF</sequence>
<evidence type="ECO:0000313" key="2">
    <source>
        <dbReference type="EMBL" id="ENW05166.1"/>
    </source>
</evidence>
<comment type="caution">
    <text evidence="2">The sequence shown here is derived from an EMBL/GenBank/DDBJ whole genome shotgun (WGS) entry which is preliminary data.</text>
</comment>
<feature type="transmembrane region" description="Helical" evidence="1">
    <location>
        <begin position="172"/>
        <end position="192"/>
    </location>
</feature>